<dbReference type="InterPro" id="IPR003690">
    <property type="entry name" value="MTERF"/>
</dbReference>
<dbReference type="InterPro" id="IPR038538">
    <property type="entry name" value="MTERF_sf"/>
</dbReference>
<evidence type="ECO:0000256" key="1">
    <source>
        <dbReference type="ARBA" id="ARBA00004173"/>
    </source>
</evidence>
<accession>A0AAV1HCX5</accession>
<evidence type="ECO:0000256" key="3">
    <source>
        <dbReference type="ARBA" id="ARBA00022946"/>
    </source>
</evidence>
<comment type="similarity">
    <text evidence="2">Belongs to the mTERF family.</text>
</comment>
<evidence type="ECO:0000256" key="4">
    <source>
        <dbReference type="ARBA" id="ARBA00023015"/>
    </source>
</evidence>
<evidence type="ECO:0000313" key="10">
    <source>
        <dbReference type="Proteomes" id="UP001178508"/>
    </source>
</evidence>
<gene>
    <name evidence="9" type="ORF">XNOV1_A004876</name>
</gene>
<dbReference type="EMBL" id="OY660884">
    <property type="protein sequence ID" value="CAJ1083500.1"/>
    <property type="molecule type" value="Genomic_DNA"/>
</dbReference>
<dbReference type="GO" id="GO:0061668">
    <property type="term" value="P:mitochondrial ribosome assembly"/>
    <property type="evidence" value="ECO:0007669"/>
    <property type="project" value="TreeGrafter"/>
</dbReference>
<evidence type="ECO:0000256" key="6">
    <source>
        <dbReference type="ARBA" id="ARBA00023163"/>
    </source>
</evidence>
<organism evidence="9 10">
    <name type="scientific">Xyrichtys novacula</name>
    <name type="common">Pearly razorfish</name>
    <name type="synonym">Hemipteronotus novacula</name>
    <dbReference type="NCBI Taxonomy" id="13765"/>
    <lineage>
        <taxon>Eukaryota</taxon>
        <taxon>Metazoa</taxon>
        <taxon>Chordata</taxon>
        <taxon>Craniata</taxon>
        <taxon>Vertebrata</taxon>
        <taxon>Euteleostomi</taxon>
        <taxon>Actinopterygii</taxon>
        <taxon>Neopterygii</taxon>
        <taxon>Teleostei</taxon>
        <taxon>Neoteleostei</taxon>
        <taxon>Acanthomorphata</taxon>
        <taxon>Eupercaria</taxon>
        <taxon>Labriformes</taxon>
        <taxon>Labridae</taxon>
        <taxon>Xyrichtys</taxon>
    </lineage>
</organism>
<protein>
    <recommendedName>
        <fullName evidence="7">Transcription termination factor 3, mitochondrial</fullName>
    </recommendedName>
    <alternativeName>
        <fullName evidence="8">mTERF domain-containing protein 1, mitochondrial</fullName>
    </alternativeName>
</protein>
<keyword evidence="3" id="KW-0809">Transit peptide</keyword>
<dbReference type="GO" id="GO:0005739">
    <property type="term" value="C:mitochondrion"/>
    <property type="evidence" value="ECO:0007669"/>
    <property type="project" value="UniProtKB-SubCell"/>
</dbReference>
<keyword evidence="4" id="KW-0805">Transcription regulation</keyword>
<comment type="subcellular location">
    <subcellularLocation>
        <location evidence="1">Mitochondrion</location>
    </subcellularLocation>
</comment>
<dbReference type="SMART" id="SM00733">
    <property type="entry name" value="Mterf"/>
    <property type="match status" value="5"/>
</dbReference>
<dbReference type="FunFam" id="1.25.70.10:FF:000002">
    <property type="entry name" value="transcription termination factor 3, mitochondrial"/>
    <property type="match status" value="1"/>
</dbReference>
<dbReference type="GO" id="GO:0003676">
    <property type="term" value="F:nucleic acid binding"/>
    <property type="evidence" value="ECO:0007669"/>
    <property type="project" value="InterPro"/>
</dbReference>
<dbReference type="PANTHER" id="PTHR13068:SF194">
    <property type="entry name" value="TRANSCRIPTION TERMINATION FACTOR 3, MITOCHONDRIAL"/>
    <property type="match status" value="1"/>
</dbReference>
<evidence type="ECO:0000256" key="7">
    <source>
        <dbReference type="ARBA" id="ARBA00071275"/>
    </source>
</evidence>
<dbReference type="PANTHER" id="PTHR13068">
    <property type="entry name" value="CGI-12 PROTEIN-RELATED"/>
    <property type="match status" value="1"/>
</dbReference>
<name>A0AAV1HCX5_XYRNO</name>
<dbReference type="GO" id="GO:0006355">
    <property type="term" value="P:regulation of DNA-templated transcription"/>
    <property type="evidence" value="ECO:0007669"/>
    <property type="project" value="UniProtKB-ARBA"/>
</dbReference>
<dbReference type="Pfam" id="PF02536">
    <property type="entry name" value="mTERF"/>
    <property type="match status" value="1"/>
</dbReference>
<evidence type="ECO:0000313" key="9">
    <source>
        <dbReference type="EMBL" id="CAJ1083500.1"/>
    </source>
</evidence>
<dbReference type="Proteomes" id="UP001178508">
    <property type="component" value="Chromosome 21"/>
</dbReference>
<evidence type="ECO:0000256" key="5">
    <source>
        <dbReference type="ARBA" id="ARBA00023128"/>
    </source>
</evidence>
<keyword evidence="10" id="KW-1185">Reference proteome</keyword>
<evidence type="ECO:0000256" key="2">
    <source>
        <dbReference type="ARBA" id="ARBA00007692"/>
    </source>
</evidence>
<keyword evidence="5" id="KW-0496">Mitochondrion</keyword>
<sequence length="423" mass="48124">MTSSCVKLCLQCRSLLCSKTVANSWKYATHCTAVPGILVNFPQRFSMISGNHKTTQMNLKWKQQMLFYSTLSVDPPTTETRENKDSEELPKADVVAYQNPTLPIRDAVPATESELSLDLDAAVEFSALEEISNEEAVGISVPPALPPASTTLRDYVDHSETLTKLVQLGVNLWKLEEKPNVGSMLLRLNFDTDVAPRLLFLKEVGVEDSRFGYIISHNPFFLTQDMENLRARVNYLKSKKFTSAMVASMVSRAPFLLNFSVKRLDNRLGFYQQQLKLSATNTREVVARLPRLLCGSLEPVKENLKVCEIELGFKQNEIQHIVLAVPKVLTANKRKLTQIFDYVHNTMKIPHHLIVKFPQLLNAKYLRIRERHLFLEYLGRAQYDPALPNYIAPDRLVSLPDELFCVDLALATLEDFYLFQKTL</sequence>
<keyword evidence="6" id="KW-0804">Transcription</keyword>
<reference evidence="9" key="1">
    <citation type="submission" date="2023-08" db="EMBL/GenBank/DDBJ databases">
        <authorList>
            <person name="Alioto T."/>
            <person name="Alioto T."/>
            <person name="Gomez Garrido J."/>
        </authorList>
    </citation>
    <scope>NUCLEOTIDE SEQUENCE</scope>
</reference>
<evidence type="ECO:0000256" key="8">
    <source>
        <dbReference type="ARBA" id="ARBA00081775"/>
    </source>
</evidence>
<dbReference type="GO" id="GO:0006390">
    <property type="term" value="P:mitochondrial transcription"/>
    <property type="evidence" value="ECO:0007669"/>
    <property type="project" value="TreeGrafter"/>
</dbReference>
<dbReference type="Gene3D" id="1.25.70.10">
    <property type="entry name" value="Transcription termination factor 3, mitochondrial"/>
    <property type="match status" value="1"/>
</dbReference>
<dbReference type="AlphaFoldDB" id="A0AAV1HCX5"/>
<proteinExistence type="inferred from homology"/>